<dbReference type="EMBL" id="LDAU01000129">
    <property type="protein sequence ID" value="KRX03586.1"/>
    <property type="molecule type" value="Genomic_DNA"/>
</dbReference>
<dbReference type="Proteomes" id="UP000054937">
    <property type="component" value="Unassembled WGS sequence"/>
</dbReference>
<accession>A0A0V0QMV4</accession>
<gene>
    <name evidence="1" type="ORF">PPERSA_04138</name>
</gene>
<reference evidence="1 2" key="1">
    <citation type="journal article" date="2015" name="Sci. Rep.">
        <title>Genome of the facultative scuticociliatosis pathogen Pseudocohnilembus persalinus provides insight into its virulence through horizontal gene transfer.</title>
        <authorList>
            <person name="Xiong J."/>
            <person name="Wang G."/>
            <person name="Cheng J."/>
            <person name="Tian M."/>
            <person name="Pan X."/>
            <person name="Warren A."/>
            <person name="Jiang C."/>
            <person name="Yuan D."/>
            <person name="Miao W."/>
        </authorList>
    </citation>
    <scope>NUCLEOTIDE SEQUENCE [LARGE SCALE GENOMIC DNA]</scope>
    <source>
        <strain evidence="1">36N120E</strain>
    </source>
</reference>
<sequence length="142" mass="16510">MSMQGKQFSLETISNLENLCSQSTLATQKTKGSRKIQDEDQKYLSLVQLRLNSTNNISVQYRNSQQNIISSSQMKINKISEKHEFNTSIDDFLESQEEIFNDYSPSHCGTCKINNNQWEKTDLSLKNLMKQKKEYKFAQIKL</sequence>
<evidence type="ECO:0000313" key="2">
    <source>
        <dbReference type="Proteomes" id="UP000054937"/>
    </source>
</evidence>
<protein>
    <submittedName>
        <fullName evidence="1">Uncharacterized protein</fullName>
    </submittedName>
</protein>
<evidence type="ECO:0000313" key="1">
    <source>
        <dbReference type="EMBL" id="KRX03586.1"/>
    </source>
</evidence>
<dbReference type="AlphaFoldDB" id="A0A0V0QMV4"/>
<keyword evidence="2" id="KW-1185">Reference proteome</keyword>
<comment type="caution">
    <text evidence="1">The sequence shown here is derived from an EMBL/GenBank/DDBJ whole genome shotgun (WGS) entry which is preliminary data.</text>
</comment>
<name>A0A0V0QMV4_PSEPJ</name>
<proteinExistence type="predicted"/>
<organism evidence="1 2">
    <name type="scientific">Pseudocohnilembus persalinus</name>
    <name type="common">Ciliate</name>
    <dbReference type="NCBI Taxonomy" id="266149"/>
    <lineage>
        <taxon>Eukaryota</taxon>
        <taxon>Sar</taxon>
        <taxon>Alveolata</taxon>
        <taxon>Ciliophora</taxon>
        <taxon>Intramacronucleata</taxon>
        <taxon>Oligohymenophorea</taxon>
        <taxon>Scuticociliatia</taxon>
        <taxon>Philasterida</taxon>
        <taxon>Pseudocohnilembidae</taxon>
        <taxon>Pseudocohnilembus</taxon>
    </lineage>
</organism>
<dbReference type="InParanoid" id="A0A0V0QMV4"/>